<dbReference type="SMART" id="SM00448">
    <property type="entry name" value="REC"/>
    <property type="match status" value="1"/>
</dbReference>
<dbReference type="PROSITE" id="PS50043">
    <property type="entry name" value="HTH_LUXR_2"/>
    <property type="match status" value="1"/>
</dbReference>
<dbReference type="PROSITE" id="PS50110">
    <property type="entry name" value="RESPONSE_REGULATORY"/>
    <property type="match status" value="1"/>
</dbReference>
<feature type="domain" description="HTH luxR-type" evidence="4">
    <location>
        <begin position="142"/>
        <end position="207"/>
    </location>
</feature>
<dbReference type="Pfam" id="PF00072">
    <property type="entry name" value="Response_reg"/>
    <property type="match status" value="1"/>
</dbReference>
<dbReference type="SUPFAM" id="SSF46894">
    <property type="entry name" value="C-terminal effector domain of the bipartite response regulators"/>
    <property type="match status" value="1"/>
</dbReference>
<sequence length="217" mass="23817">MVEFNVDRQIRVLIVDDHPMVRDGTRTYLEQASGIAVIGVTGEGVTTLRLVSEQQPDVLLLDLHLPDMSGIDVAKHVSTNFPNVAVLILTGYDEIEYIRALLQMGVRGYLLKTVSGEEIVTAVRAVAAGKRIMISEALPGVAESGPEPLTDRERQVLRLLVADCRNSEMAAILNVTVKTVEFHISHILEKLGVRSRAAAIRKAKERGLLDEGAEERD</sequence>
<dbReference type="SUPFAM" id="SSF52172">
    <property type="entry name" value="CheY-like"/>
    <property type="match status" value="1"/>
</dbReference>
<dbReference type="Proteomes" id="UP000004221">
    <property type="component" value="Unassembled WGS sequence"/>
</dbReference>
<evidence type="ECO:0000259" key="4">
    <source>
        <dbReference type="PROSITE" id="PS50043"/>
    </source>
</evidence>
<dbReference type="EMBL" id="CAGS01000634">
    <property type="protein sequence ID" value="CCF86033.1"/>
    <property type="molecule type" value="Genomic_DNA"/>
</dbReference>
<dbReference type="InterPro" id="IPR000792">
    <property type="entry name" value="Tscrpt_reg_LuxR_C"/>
</dbReference>
<organism evidence="6 7">
    <name type="scientific">Nitrolancea hollandica Lb</name>
    <dbReference type="NCBI Taxonomy" id="1129897"/>
    <lineage>
        <taxon>Bacteria</taxon>
        <taxon>Pseudomonadati</taxon>
        <taxon>Thermomicrobiota</taxon>
        <taxon>Thermomicrobia</taxon>
        <taxon>Sphaerobacterales</taxon>
        <taxon>Sphaerobacterineae</taxon>
        <taxon>Sphaerobacteraceae</taxon>
        <taxon>Nitrolancea</taxon>
    </lineage>
</organism>
<dbReference type="InterPro" id="IPR001789">
    <property type="entry name" value="Sig_transdc_resp-reg_receiver"/>
</dbReference>
<feature type="modified residue" description="4-aspartylphosphate" evidence="3">
    <location>
        <position position="62"/>
    </location>
</feature>
<proteinExistence type="predicted"/>
<evidence type="ECO:0000256" key="1">
    <source>
        <dbReference type="ARBA" id="ARBA00022553"/>
    </source>
</evidence>
<evidence type="ECO:0000313" key="7">
    <source>
        <dbReference type="Proteomes" id="UP000004221"/>
    </source>
</evidence>
<dbReference type="InterPro" id="IPR039420">
    <property type="entry name" value="WalR-like"/>
</dbReference>
<dbReference type="SMART" id="SM00421">
    <property type="entry name" value="HTH_LUXR"/>
    <property type="match status" value="1"/>
</dbReference>
<dbReference type="InterPro" id="IPR016032">
    <property type="entry name" value="Sig_transdc_resp-reg_C-effctor"/>
</dbReference>
<dbReference type="OrthoDB" id="9809318at2"/>
<evidence type="ECO:0000313" key="6">
    <source>
        <dbReference type="EMBL" id="CCF86033.1"/>
    </source>
</evidence>
<protein>
    <submittedName>
        <fullName evidence="6">Response regulator receiver domain protein</fullName>
    </submittedName>
</protein>
<dbReference type="Gene3D" id="3.40.50.2300">
    <property type="match status" value="1"/>
</dbReference>
<dbReference type="PANTHER" id="PTHR43214">
    <property type="entry name" value="TWO-COMPONENT RESPONSE REGULATOR"/>
    <property type="match status" value="1"/>
</dbReference>
<dbReference type="CDD" id="cd17535">
    <property type="entry name" value="REC_NarL-like"/>
    <property type="match status" value="1"/>
</dbReference>
<dbReference type="PRINTS" id="PR00038">
    <property type="entry name" value="HTHLUXR"/>
</dbReference>
<gene>
    <name evidence="6" type="ORF">NITHO_670004</name>
</gene>
<reference evidence="6 7" key="1">
    <citation type="journal article" date="2012" name="ISME J.">
        <title>Nitrification expanded: discovery, physiology and genomics of a nitrite-oxidizing bacterium from the phylum Chloroflexi.</title>
        <authorList>
            <person name="Sorokin D.Y."/>
            <person name="Lucker S."/>
            <person name="Vejmelkova D."/>
            <person name="Kostrikina N.A."/>
            <person name="Kleerebezem R."/>
            <person name="Rijpstra W.I."/>
            <person name="Damste J.S."/>
            <person name="Le Paslier D."/>
            <person name="Muyzer G."/>
            <person name="Wagner M."/>
            <person name="van Loosdrecht M.C."/>
            <person name="Daims H."/>
        </authorList>
    </citation>
    <scope>NUCLEOTIDE SEQUENCE [LARGE SCALE GENOMIC DNA]</scope>
    <source>
        <strain evidence="7">none</strain>
    </source>
</reference>
<dbReference type="Pfam" id="PF00196">
    <property type="entry name" value="GerE"/>
    <property type="match status" value="1"/>
</dbReference>
<dbReference type="GO" id="GO:0000160">
    <property type="term" value="P:phosphorelay signal transduction system"/>
    <property type="evidence" value="ECO:0007669"/>
    <property type="project" value="InterPro"/>
</dbReference>
<accession>I4EMX0</accession>
<keyword evidence="2" id="KW-0238">DNA-binding</keyword>
<feature type="domain" description="Response regulatory" evidence="5">
    <location>
        <begin position="11"/>
        <end position="127"/>
    </location>
</feature>
<evidence type="ECO:0000256" key="3">
    <source>
        <dbReference type="PROSITE-ProRule" id="PRU00169"/>
    </source>
</evidence>
<dbReference type="InterPro" id="IPR011006">
    <property type="entry name" value="CheY-like_superfamily"/>
</dbReference>
<evidence type="ECO:0000259" key="5">
    <source>
        <dbReference type="PROSITE" id="PS50110"/>
    </source>
</evidence>
<dbReference type="InterPro" id="IPR058245">
    <property type="entry name" value="NreC/VraR/RcsB-like_REC"/>
</dbReference>
<evidence type="ECO:0000256" key="2">
    <source>
        <dbReference type="ARBA" id="ARBA00023125"/>
    </source>
</evidence>
<keyword evidence="7" id="KW-1185">Reference proteome</keyword>
<dbReference type="GO" id="GO:0003677">
    <property type="term" value="F:DNA binding"/>
    <property type="evidence" value="ECO:0007669"/>
    <property type="project" value="UniProtKB-KW"/>
</dbReference>
<dbReference type="CDD" id="cd06170">
    <property type="entry name" value="LuxR_C_like"/>
    <property type="match status" value="1"/>
</dbReference>
<dbReference type="AlphaFoldDB" id="I4EMX0"/>
<name>I4EMX0_9BACT</name>
<keyword evidence="1 3" id="KW-0597">Phosphoprotein</keyword>
<comment type="caution">
    <text evidence="6">The sequence shown here is derived from an EMBL/GenBank/DDBJ whole genome shotgun (WGS) entry which is preliminary data.</text>
</comment>
<dbReference type="GO" id="GO:0006355">
    <property type="term" value="P:regulation of DNA-templated transcription"/>
    <property type="evidence" value="ECO:0007669"/>
    <property type="project" value="InterPro"/>
</dbReference>